<reference evidence="1 2" key="1">
    <citation type="submission" date="2023-07" db="EMBL/GenBank/DDBJ databases">
        <title>Sorghum-associated microbial communities from plants grown in Nebraska, USA.</title>
        <authorList>
            <person name="Schachtman D."/>
        </authorList>
    </citation>
    <scope>NUCLEOTIDE SEQUENCE [LARGE SCALE GENOMIC DNA]</scope>
    <source>
        <strain evidence="1 2">BE211</strain>
    </source>
</reference>
<name>A0ABU1U5F1_9BACL</name>
<protein>
    <recommendedName>
        <fullName evidence="3">ASCH domain-containing protein</fullName>
    </recommendedName>
</protein>
<dbReference type="EMBL" id="JAVDWA010000010">
    <property type="protein sequence ID" value="MDR7074681.1"/>
    <property type="molecule type" value="Genomic_DNA"/>
</dbReference>
<accession>A0ABU1U5F1</accession>
<gene>
    <name evidence="1" type="ORF">J2X07_003678</name>
</gene>
<dbReference type="RefSeq" id="WP_310262037.1">
    <property type="nucleotide sequence ID" value="NZ_JAVDWA010000010.1"/>
</dbReference>
<sequence length="72" mass="8741">MRQVMERRVTFFRNGEPFHSVDQLSTSDQEQFIKNWHKVEEKLWRGAYESLMESLDPKQTMTLEVYRKECKG</sequence>
<proteinExistence type="predicted"/>
<evidence type="ECO:0008006" key="3">
    <source>
        <dbReference type="Google" id="ProtNLM"/>
    </source>
</evidence>
<comment type="caution">
    <text evidence="1">The sequence shown here is derived from an EMBL/GenBank/DDBJ whole genome shotgun (WGS) entry which is preliminary data.</text>
</comment>
<keyword evidence="2" id="KW-1185">Reference proteome</keyword>
<dbReference type="Proteomes" id="UP001258181">
    <property type="component" value="Unassembled WGS sequence"/>
</dbReference>
<evidence type="ECO:0000313" key="1">
    <source>
        <dbReference type="EMBL" id="MDR7074681.1"/>
    </source>
</evidence>
<organism evidence="1 2">
    <name type="scientific">Fictibacillus barbaricus</name>
    <dbReference type="NCBI Taxonomy" id="182136"/>
    <lineage>
        <taxon>Bacteria</taxon>
        <taxon>Bacillati</taxon>
        <taxon>Bacillota</taxon>
        <taxon>Bacilli</taxon>
        <taxon>Bacillales</taxon>
        <taxon>Fictibacillaceae</taxon>
        <taxon>Fictibacillus</taxon>
    </lineage>
</organism>
<evidence type="ECO:0000313" key="2">
    <source>
        <dbReference type="Proteomes" id="UP001258181"/>
    </source>
</evidence>